<accession>A0A085VRQ2</accession>
<protein>
    <submittedName>
        <fullName evidence="3">Iron(III) ABC transporter</fullName>
    </submittedName>
</protein>
<dbReference type="EMBL" id="JPQU01000011">
    <property type="protein sequence ID" value="KFE58115.1"/>
    <property type="molecule type" value="Genomic_DNA"/>
</dbReference>
<evidence type="ECO:0000313" key="3">
    <source>
        <dbReference type="EMBL" id="KFE58115.1"/>
    </source>
</evidence>
<feature type="domain" description="Haem-binding uptake Tiki superfamily ChaN" evidence="2">
    <location>
        <begin position="62"/>
        <end position="257"/>
    </location>
</feature>
<dbReference type="SUPFAM" id="SSF159501">
    <property type="entry name" value="EreA/ChaN-like"/>
    <property type="match status" value="1"/>
</dbReference>
<dbReference type="RefSeq" id="WP_032624990.1">
    <property type="nucleotide sequence ID" value="NZ_JPQU01000011.1"/>
</dbReference>
<dbReference type="AlphaFoldDB" id="A0A085VRQ2"/>
<gene>
    <name evidence="3" type="ORF">IV01_00650</name>
</gene>
<proteinExistence type="predicted"/>
<dbReference type="InterPro" id="IPR016773">
    <property type="entry name" value="Fe3_uptake_reg_CjrA_prd"/>
</dbReference>
<dbReference type="InterPro" id="IPR007314">
    <property type="entry name" value="Cofac_haem-bd_dom"/>
</dbReference>
<dbReference type="OrthoDB" id="9795827at2"/>
<dbReference type="Gene3D" id="1.10.8.760">
    <property type="entry name" value="Haem-binding uptake, Tiki superfamily, ChaN, domain 2"/>
    <property type="match status" value="1"/>
</dbReference>
<dbReference type="PATRIC" id="fig|317.175.peg.140"/>
<dbReference type="PIRSF" id="PIRSF020419">
    <property type="entry name" value="Fe_uptake_reg_CjrA_prd"/>
    <property type="match status" value="1"/>
</dbReference>
<feature type="signal peptide" evidence="1">
    <location>
        <begin position="1"/>
        <end position="21"/>
    </location>
</feature>
<feature type="chain" id="PRO_5001799232" evidence="1">
    <location>
        <begin position="22"/>
        <end position="303"/>
    </location>
</feature>
<evidence type="ECO:0000256" key="1">
    <source>
        <dbReference type="SAM" id="SignalP"/>
    </source>
</evidence>
<dbReference type="Gene3D" id="3.40.50.11550">
    <property type="match status" value="1"/>
</dbReference>
<comment type="caution">
    <text evidence="3">The sequence shown here is derived from an EMBL/GenBank/DDBJ whole genome shotgun (WGS) entry which is preliminary data.</text>
</comment>
<dbReference type="CDD" id="cd14727">
    <property type="entry name" value="ChanN-like"/>
    <property type="match status" value="1"/>
</dbReference>
<sequence>MHKVRRACQPFLILAMLTLNACQAPPSLPTIPAWQSPNGREHVDLGMIHDTKSGQELTPQQLAERLARASRVLVGEQHDNPDHHALQLWILQVLADRRPQGSLLLEMIKPDQQAAIDAVRADIIASSTFPPDLPSALGWQKGWDWALYGPIIRYAVVQPYPLLAANLNTAEVQAIYNDSPDVRPGPSSTPSVRERLLDQIRASHCGVLPEDQLPAMLTVQQQRDRRMARSLVAAPLPALLFAGSYHVRKDVGVPLHLAELGVDESPVVLLLAQVGTQVEPGSADYVWYTAALPEQDYCAQMGK</sequence>
<dbReference type="Pfam" id="PF04187">
    <property type="entry name" value="Cofac_haem_bdg"/>
    <property type="match status" value="1"/>
</dbReference>
<name>A0A085VRQ2_PSESX</name>
<organism evidence="3 4">
    <name type="scientific">Pseudomonas syringae</name>
    <dbReference type="NCBI Taxonomy" id="317"/>
    <lineage>
        <taxon>Bacteria</taxon>
        <taxon>Pseudomonadati</taxon>
        <taxon>Pseudomonadota</taxon>
        <taxon>Gammaproteobacteria</taxon>
        <taxon>Pseudomonadales</taxon>
        <taxon>Pseudomonadaceae</taxon>
        <taxon>Pseudomonas</taxon>
    </lineage>
</organism>
<dbReference type="Proteomes" id="UP000028631">
    <property type="component" value="Unassembled WGS sequence"/>
</dbReference>
<evidence type="ECO:0000313" key="4">
    <source>
        <dbReference type="Proteomes" id="UP000028631"/>
    </source>
</evidence>
<reference evidence="3 4" key="1">
    <citation type="submission" date="2014-07" db="EMBL/GenBank/DDBJ databases">
        <title>Draft Genome Sequences of Environmental Pseudomonas syringae strains.</title>
        <authorList>
            <person name="Baltrus D.A."/>
            <person name="Berge O."/>
            <person name="Morris C."/>
        </authorList>
    </citation>
    <scope>NUCLEOTIDE SEQUENCE [LARGE SCALE GENOMIC DNA]</scope>
    <source>
        <strain evidence="3 4">GAW0119</strain>
    </source>
</reference>
<keyword evidence="1" id="KW-0732">Signal</keyword>
<evidence type="ECO:0000259" key="2">
    <source>
        <dbReference type="Pfam" id="PF04187"/>
    </source>
</evidence>
<keyword evidence="4" id="KW-1185">Reference proteome</keyword>